<evidence type="ECO:0000313" key="12">
    <source>
        <dbReference type="EMBL" id="RHC07316.1"/>
    </source>
</evidence>
<dbReference type="EMBL" id="QSEW01000017">
    <property type="protein sequence ID" value="RGZ98465.1"/>
    <property type="molecule type" value="Genomic_DNA"/>
</dbReference>
<evidence type="ECO:0000313" key="26">
    <source>
        <dbReference type="Proteomes" id="UP000285981"/>
    </source>
</evidence>
<dbReference type="Proteomes" id="UP000285642">
    <property type="component" value="Unassembled WGS sequence"/>
</dbReference>
<name>A0A3E4MJ38_9FIRM</name>
<evidence type="ECO:0000313" key="10">
    <source>
        <dbReference type="EMBL" id="RHA68102.1"/>
    </source>
</evidence>
<dbReference type="Proteomes" id="UP000283630">
    <property type="component" value="Unassembled WGS sequence"/>
</dbReference>
<evidence type="ECO:0000313" key="4">
    <source>
        <dbReference type="EMBL" id="RGO53386.1"/>
    </source>
</evidence>
<comment type="caution">
    <text evidence="2">The sequence shown here is derived from an EMBL/GenBank/DDBJ whole genome shotgun (WGS) entry which is preliminary data.</text>
</comment>
<dbReference type="Proteomes" id="UP000285981">
    <property type="component" value="Unassembled WGS sequence"/>
</dbReference>
<dbReference type="NCBIfam" id="TIGR01909">
    <property type="entry name" value="C_GCAxxG_C_C"/>
    <property type="match status" value="1"/>
</dbReference>
<dbReference type="Proteomes" id="UP000283652">
    <property type="component" value="Unassembled WGS sequence"/>
</dbReference>
<dbReference type="EMBL" id="QSVQ01000003">
    <property type="protein sequence ID" value="RGO53386.1"/>
    <property type="molecule type" value="Genomic_DNA"/>
</dbReference>
<dbReference type="EMBL" id="QSQQ01000003">
    <property type="protein sequence ID" value="RGK49818.1"/>
    <property type="molecule type" value="Genomic_DNA"/>
</dbReference>
<dbReference type="EMBL" id="QRWH01000001">
    <property type="protein sequence ID" value="RGT12008.1"/>
    <property type="molecule type" value="Genomic_DNA"/>
</dbReference>
<evidence type="ECO:0000313" key="18">
    <source>
        <dbReference type="Proteomes" id="UP000266376"/>
    </source>
</evidence>
<dbReference type="EMBL" id="QRHN01000002">
    <property type="protein sequence ID" value="RHF80447.1"/>
    <property type="molecule type" value="Genomic_DNA"/>
</dbReference>
<dbReference type="Proteomes" id="UP000261208">
    <property type="component" value="Unassembled WGS sequence"/>
</dbReference>
<dbReference type="EMBL" id="QSHK01000005">
    <property type="protein sequence ID" value="RHC07316.1"/>
    <property type="molecule type" value="Genomic_DNA"/>
</dbReference>
<reference evidence="14 15" key="1">
    <citation type="submission" date="2018-08" db="EMBL/GenBank/DDBJ databases">
        <title>A genome reference for cultivated species of the human gut microbiota.</title>
        <authorList>
            <person name="Zou Y."/>
            <person name="Xue W."/>
            <person name="Luo G."/>
        </authorList>
    </citation>
    <scope>NUCLEOTIDE SEQUENCE [LARGE SCALE GENOMIC DNA]</scope>
    <source>
        <strain evidence="8 18">AF12-11</strain>
        <strain evidence="7 19">AF19-4AC</strain>
        <strain evidence="6 26">AF21-25</strain>
        <strain evidence="5 20">AF25-11</strain>
        <strain evidence="13 25">AM23-7AC</strain>
        <strain evidence="12 21">AM37-5</strain>
        <strain evidence="11 22">AM40-15AC</strain>
        <strain evidence="10 24">AM42-8</strain>
        <strain evidence="9 23">AM46-16</strain>
        <strain evidence="4 16">OM02-12</strain>
        <strain evidence="3 15">OM03-2</strain>
        <strain evidence="2 17">TF11-11</strain>
        <strain evidence="1 14">TM09-19AC</strain>
    </source>
</reference>
<evidence type="ECO:0000313" key="16">
    <source>
        <dbReference type="Proteomes" id="UP000261055"/>
    </source>
</evidence>
<dbReference type="Proteomes" id="UP000260841">
    <property type="component" value="Unassembled WGS sequence"/>
</dbReference>
<dbReference type="RefSeq" id="WP_005334568.1">
    <property type="nucleotide sequence ID" value="NZ_CP102279.1"/>
</dbReference>
<keyword evidence="16" id="KW-1185">Reference proteome</keyword>
<dbReference type="InterPro" id="IPR010181">
    <property type="entry name" value="CGCAxxGCC_motif"/>
</dbReference>
<evidence type="ECO:0000313" key="9">
    <source>
        <dbReference type="EMBL" id="RGZ98465.1"/>
    </source>
</evidence>
<dbReference type="Proteomes" id="UP000260664">
    <property type="component" value="Unassembled WGS sequence"/>
</dbReference>
<evidence type="ECO:0000313" key="25">
    <source>
        <dbReference type="Proteomes" id="UP000285666"/>
    </source>
</evidence>
<evidence type="ECO:0000313" key="20">
    <source>
        <dbReference type="Proteomes" id="UP000283652"/>
    </source>
</evidence>
<evidence type="ECO:0000313" key="21">
    <source>
        <dbReference type="Proteomes" id="UP000284742"/>
    </source>
</evidence>
<dbReference type="Proteomes" id="UP000266376">
    <property type="component" value="Unassembled WGS sequence"/>
</dbReference>
<dbReference type="EMBL" id="QSGQ01000008">
    <property type="protein sequence ID" value="RHB37385.1"/>
    <property type="molecule type" value="Genomic_DNA"/>
</dbReference>
<evidence type="ECO:0000313" key="17">
    <source>
        <dbReference type="Proteomes" id="UP000261208"/>
    </source>
</evidence>
<dbReference type="GeneID" id="92865117"/>
<accession>A0A3E4MJ38</accession>
<organism evidence="2 17">
    <name type="scientific">Dorea formicigenerans</name>
    <dbReference type="NCBI Taxonomy" id="39486"/>
    <lineage>
        <taxon>Bacteria</taxon>
        <taxon>Bacillati</taxon>
        <taxon>Bacillota</taxon>
        <taxon>Clostridia</taxon>
        <taxon>Lachnospirales</taxon>
        <taxon>Lachnospiraceae</taxon>
        <taxon>Dorea</taxon>
    </lineage>
</organism>
<dbReference type="EMBL" id="QRVU01000088">
    <property type="protein sequence ID" value="RGS68047.1"/>
    <property type="molecule type" value="Genomic_DNA"/>
</dbReference>
<proteinExistence type="predicted"/>
<sequence>MEKKEIAELFMKGIDCSQVVVGAFAEELGITTEEAYKMSAAFGGGMGLGETCGAVVGAMIVLGLKYGHCEVEHMGQKDIMNAKRAEFLQKFQEKYAVCNCKGLLKHDISKPEEMQKILDEGLLFDFCPEVVKDSITILKEIF</sequence>
<dbReference type="EMBL" id="QSOI01000008">
    <property type="protein sequence ID" value="RGI84102.1"/>
    <property type="molecule type" value="Genomic_DNA"/>
</dbReference>
<dbReference type="EMBL" id="QSVB01000013">
    <property type="protein sequence ID" value="RGN89680.1"/>
    <property type="molecule type" value="Genomic_DNA"/>
</dbReference>
<dbReference type="Proteomes" id="UP000284883">
    <property type="component" value="Unassembled WGS sequence"/>
</dbReference>
<evidence type="ECO:0000313" key="13">
    <source>
        <dbReference type="EMBL" id="RHF80447.1"/>
    </source>
</evidence>
<dbReference type="EMBL" id="QRUK01000006">
    <property type="protein sequence ID" value="RGR59874.1"/>
    <property type="molecule type" value="Genomic_DNA"/>
</dbReference>
<evidence type="ECO:0000313" key="2">
    <source>
        <dbReference type="EMBL" id="RGK49818.1"/>
    </source>
</evidence>
<evidence type="ECO:0000313" key="14">
    <source>
        <dbReference type="Proteomes" id="UP000260664"/>
    </source>
</evidence>
<evidence type="ECO:0000313" key="22">
    <source>
        <dbReference type="Proteomes" id="UP000284883"/>
    </source>
</evidence>
<dbReference type="Pfam" id="PF09719">
    <property type="entry name" value="C_GCAxxG_C_C"/>
    <property type="match status" value="1"/>
</dbReference>
<evidence type="ECO:0000313" key="5">
    <source>
        <dbReference type="EMBL" id="RGR59874.1"/>
    </source>
</evidence>
<evidence type="ECO:0000313" key="8">
    <source>
        <dbReference type="EMBL" id="RGW55100.1"/>
    </source>
</evidence>
<dbReference type="EMBL" id="QSAJ01000005">
    <property type="protein sequence ID" value="RGW55100.1"/>
    <property type="molecule type" value="Genomic_DNA"/>
</dbReference>
<evidence type="ECO:0000313" key="19">
    <source>
        <dbReference type="Proteomes" id="UP000283630"/>
    </source>
</evidence>
<dbReference type="Proteomes" id="UP000284962">
    <property type="component" value="Unassembled WGS sequence"/>
</dbReference>
<evidence type="ECO:0000313" key="11">
    <source>
        <dbReference type="EMBL" id="RHB37385.1"/>
    </source>
</evidence>
<evidence type="ECO:0000313" key="24">
    <source>
        <dbReference type="Proteomes" id="UP000285642"/>
    </source>
</evidence>
<protein>
    <submittedName>
        <fullName evidence="2">C_GCAxxG_C_C family protein</fullName>
    </submittedName>
</protein>
<dbReference type="EMBL" id="QSFS01000012">
    <property type="protein sequence ID" value="RHA68102.1"/>
    <property type="molecule type" value="Genomic_DNA"/>
</dbReference>
<dbReference type="Proteomes" id="UP000285666">
    <property type="component" value="Unassembled WGS sequence"/>
</dbReference>
<evidence type="ECO:0000313" key="6">
    <source>
        <dbReference type="EMBL" id="RGS68047.1"/>
    </source>
</evidence>
<dbReference type="Proteomes" id="UP000261055">
    <property type="component" value="Unassembled WGS sequence"/>
</dbReference>
<dbReference type="AlphaFoldDB" id="A0A3E4MJ38"/>
<dbReference type="Proteomes" id="UP000284742">
    <property type="component" value="Unassembled WGS sequence"/>
</dbReference>
<gene>
    <name evidence="13" type="ORF">DW658_03370</name>
    <name evidence="12" type="ORF">DW860_08670</name>
    <name evidence="11" type="ORF">DW885_11475</name>
    <name evidence="10" type="ORF">DW924_11365</name>
    <name evidence="9" type="ORF">DW957_12650</name>
    <name evidence="8" type="ORF">DWV67_03420</name>
    <name evidence="7" type="ORF">DWX53_00145</name>
    <name evidence="6" type="ORF">DWX78_13400</name>
    <name evidence="5" type="ORF">DWY33_05270</name>
    <name evidence="4" type="ORF">DXB12_04135</name>
    <name evidence="3" type="ORF">DXB36_11640</name>
    <name evidence="2" type="ORF">DXD10_04040</name>
    <name evidence="1" type="ORF">DXD84_07915</name>
</gene>
<evidence type="ECO:0000313" key="23">
    <source>
        <dbReference type="Proteomes" id="UP000284962"/>
    </source>
</evidence>
<evidence type="ECO:0000313" key="15">
    <source>
        <dbReference type="Proteomes" id="UP000260841"/>
    </source>
</evidence>
<evidence type="ECO:0000313" key="3">
    <source>
        <dbReference type="EMBL" id="RGN89680.1"/>
    </source>
</evidence>
<evidence type="ECO:0000313" key="1">
    <source>
        <dbReference type="EMBL" id="RGI84102.1"/>
    </source>
</evidence>
<evidence type="ECO:0000313" key="7">
    <source>
        <dbReference type="EMBL" id="RGT12008.1"/>
    </source>
</evidence>